<feature type="domain" description="Acyl-CoA oxidase/dehydrogenase middle" evidence="25">
    <location>
        <begin position="210"/>
        <end position="305"/>
    </location>
</feature>
<dbReference type="Gene3D" id="2.40.110.10">
    <property type="entry name" value="Butyryl-CoA Dehydrogenase, subunit A, domain 2"/>
    <property type="match status" value="2"/>
</dbReference>
<evidence type="ECO:0000256" key="13">
    <source>
        <dbReference type="ARBA" id="ARBA00041537"/>
    </source>
</evidence>
<comment type="catalytic activity">
    <reaction evidence="17">
        <text>(2R)-2-methylbutanoyl-CoA + oxidized [electron-transfer flavoprotein] + H(+) = ethylacryloyl-CoA + reduced [electron-transfer flavoprotein]</text>
        <dbReference type="Rhea" id="RHEA:65296"/>
        <dbReference type="Rhea" id="RHEA-COMP:10685"/>
        <dbReference type="Rhea" id="RHEA-COMP:10686"/>
        <dbReference type="ChEBI" id="CHEBI:15378"/>
        <dbReference type="ChEBI" id="CHEBI:57692"/>
        <dbReference type="ChEBI" id="CHEBI:58307"/>
        <dbReference type="ChEBI" id="CHEBI:156439"/>
        <dbReference type="ChEBI" id="CHEBI:156440"/>
    </reaction>
    <physiologicalReaction direction="left-to-right" evidence="17">
        <dbReference type="Rhea" id="RHEA:65297"/>
    </physiologicalReaction>
</comment>
<evidence type="ECO:0000313" key="27">
    <source>
        <dbReference type="EMBL" id="KFD50971.1"/>
    </source>
</evidence>
<feature type="region of interest" description="Disordered" evidence="22">
    <location>
        <begin position="408"/>
        <end position="438"/>
    </location>
</feature>
<evidence type="ECO:0000256" key="18">
    <source>
        <dbReference type="ARBA" id="ARBA00049096"/>
    </source>
</evidence>
<keyword evidence="9" id="KW-0443">Lipid metabolism</keyword>
<dbReference type="InterPro" id="IPR036250">
    <property type="entry name" value="AcylCo_DH-like_C"/>
</dbReference>
<proteinExistence type="inferred from homology"/>
<evidence type="ECO:0000256" key="9">
    <source>
        <dbReference type="ARBA" id="ARBA00023098"/>
    </source>
</evidence>
<evidence type="ECO:0000256" key="1">
    <source>
        <dbReference type="ARBA" id="ARBA00001974"/>
    </source>
</evidence>
<evidence type="ECO:0000256" key="5">
    <source>
        <dbReference type="ARBA" id="ARBA00022630"/>
    </source>
</evidence>
<dbReference type="Gene3D" id="1.10.540.10">
    <property type="entry name" value="Acyl-CoA dehydrogenase/oxidase, N-terminal domain"/>
    <property type="match status" value="2"/>
</dbReference>
<dbReference type="FunFam" id="1.20.140.10:FF:000004">
    <property type="entry name" value="Acyl-CoA dehydrogenase FadE25"/>
    <property type="match status" value="1"/>
</dbReference>
<evidence type="ECO:0000256" key="20">
    <source>
        <dbReference type="ARBA" id="ARBA00049552"/>
    </source>
</evidence>
<dbReference type="InterPro" id="IPR006091">
    <property type="entry name" value="Acyl-CoA_Oxase/DH_mid-dom"/>
</dbReference>
<feature type="compositionally biased region" description="Basic and acidic residues" evidence="22">
    <location>
        <begin position="425"/>
        <end position="434"/>
    </location>
</feature>
<evidence type="ECO:0000256" key="14">
    <source>
        <dbReference type="ARBA" id="ARBA00042821"/>
    </source>
</evidence>
<evidence type="ECO:0000256" key="8">
    <source>
        <dbReference type="ARBA" id="ARBA00023002"/>
    </source>
</evidence>
<dbReference type="EC" id="1.3.8.5" evidence="11"/>
<dbReference type="Gene3D" id="1.20.140.10">
    <property type="entry name" value="Butyryl-CoA Dehydrogenase, subunit A, domain 3"/>
    <property type="match status" value="1"/>
</dbReference>
<dbReference type="EMBL" id="KL363245">
    <property type="protein sequence ID" value="KFD50971.1"/>
    <property type="molecule type" value="Genomic_DNA"/>
</dbReference>
<dbReference type="Pfam" id="PF02771">
    <property type="entry name" value="Acyl-CoA_dh_N"/>
    <property type="match status" value="2"/>
</dbReference>
<evidence type="ECO:0000256" key="6">
    <source>
        <dbReference type="ARBA" id="ARBA00022827"/>
    </source>
</evidence>
<gene>
    <name evidence="27" type="ORF">M513_08153</name>
</gene>
<dbReference type="GO" id="GO:0006631">
    <property type="term" value="P:fatty acid metabolic process"/>
    <property type="evidence" value="ECO:0007669"/>
    <property type="project" value="UniProtKB-KW"/>
</dbReference>
<comment type="cofactor">
    <cofactor evidence="1">
        <name>FAD</name>
        <dbReference type="ChEBI" id="CHEBI:57692"/>
    </cofactor>
</comment>
<keyword evidence="7" id="KW-0276">Fatty acid metabolism</keyword>
<dbReference type="GO" id="GO:0050660">
    <property type="term" value="F:flavin adenine dinucleotide binding"/>
    <property type="evidence" value="ECO:0007669"/>
    <property type="project" value="InterPro"/>
</dbReference>
<dbReference type="InterPro" id="IPR037069">
    <property type="entry name" value="AcylCoA_DH/ox_N_sf"/>
</dbReference>
<comment type="pathway">
    <text evidence="2">Lipid metabolism; mitochondrial fatty acid beta-oxidation.</text>
</comment>
<dbReference type="Pfam" id="PF00441">
    <property type="entry name" value="Acyl-CoA_dh_1"/>
    <property type="match status" value="1"/>
</dbReference>
<sequence length="866" mass="95881">MLVYVLLLSACRNLFCDCFVGKTFIAFACHDHTQMFYAHYFSPIGVWSVSSFPFTRTKMWKGLRLPQLCFASARSAALKNEMTKSLHTPALTDLSTDEEIMKSSSAKFAKEMVGPLVSRMDEESCLDSTVLRGLFLNGFMGIEIPSEYGGSEAPFFSVVQVVEELAKVDASVAIVCDVQNTLINSMLLAYGEEEQKKRYLPALCKNLIGAFCLSESTSGSDAFALKTTAERSGSDYILKGEKLWITNAEHAGVFLVFANVDPSKGYKGITCFIVDRQLPGVSVARKEDKLGIRASSTCPVYFEEVRIPANCVLGEVGQGYRYAMEALNEGRIGIAAQLYFNSFCTVNKVFVIMADAAARELQYEYKANSNLVLQVDYSLIDRRPKDEATGEVLPLNADRLRGMKMGDKFFRSKPPAQETRKSKKVKGEKTAKEPGKRKKKFLLSDHQDDFVGVYKPKTQETRQTYEVILAFIQEAIGDQNEMTKSLHTPALTDLSTDEEIMKSSSAKFAKEMVGPLVSRMDEESCLDSTVLRGLFLNGFMGIEIPSEYGGSEAPFFSVVQVVEELAKVDASVAIVCDVQNTLINSMLLAYGEEEQKKRYLPALCKNLIGAFCLSESTSGSDAFALKTTAERSGSDYILKGEKLWITNAEHAGVFLVFANVDPSKGYKGITCFIVDRQLPGVSVARKEDKLGIRASSTCPVYFEEVRIPANCVLGEVGQGYRYAMEALNEGRIGIAAQMIGISQGCIDRSYVYSLFVKRNEHSQGMRHQLAEVCTKLEAARLLTYNAARLKETGLPFMKEAAMAKLYSSQIAGEATSKCVEWLGGNGFIKEYAVEKYYRDCKIGAIYEGTSNIQMNTIAKLIEKEYD</sequence>
<comment type="catalytic activity">
    <reaction evidence="18">
        <text>butanoyl-CoA + oxidized [electron-transfer flavoprotein] + H(+) = (2E)-butenoyl-CoA + reduced [electron-transfer flavoprotein]</text>
        <dbReference type="Rhea" id="RHEA:24004"/>
        <dbReference type="Rhea" id="RHEA-COMP:10685"/>
        <dbReference type="Rhea" id="RHEA-COMP:10686"/>
        <dbReference type="ChEBI" id="CHEBI:15378"/>
        <dbReference type="ChEBI" id="CHEBI:57332"/>
        <dbReference type="ChEBI" id="CHEBI:57371"/>
        <dbReference type="ChEBI" id="CHEBI:57692"/>
        <dbReference type="ChEBI" id="CHEBI:58307"/>
    </reaction>
    <physiologicalReaction direction="left-to-right" evidence="18">
        <dbReference type="Rhea" id="RHEA:24005"/>
    </physiologicalReaction>
</comment>
<evidence type="ECO:0000256" key="19">
    <source>
        <dbReference type="ARBA" id="ARBA00049192"/>
    </source>
</evidence>
<evidence type="ECO:0000256" key="21">
    <source>
        <dbReference type="ARBA" id="ARBA00051903"/>
    </source>
</evidence>
<evidence type="ECO:0000256" key="10">
    <source>
        <dbReference type="ARBA" id="ARBA00037895"/>
    </source>
</evidence>
<dbReference type="SUPFAM" id="SSF56645">
    <property type="entry name" value="Acyl-CoA dehydrogenase NM domain-like"/>
    <property type="match status" value="2"/>
</dbReference>
<keyword evidence="6" id="KW-0274">FAD</keyword>
<comment type="catalytic activity">
    <reaction evidence="21">
        <text>2-methylpropanoyl-CoA + oxidized [electron-transfer flavoprotein] + H(+) = 2-methylpropenoyl-CoA + reduced [electron-transfer flavoprotein]</text>
        <dbReference type="Rhea" id="RHEA:44180"/>
        <dbReference type="Rhea" id="RHEA-COMP:10685"/>
        <dbReference type="Rhea" id="RHEA-COMP:10686"/>
        <dbReference type="ChEBI" id="CHEBI:15378"/>
        <dbReference type="ChEBI" id="CHEBI:57338"/>
        <dbReference type="ChEBI" id="CHEBI:57692"/>
        <dbReference type="ChEBI" id="CHEBI:58307"/>
        <dbReference type="ChEBI" id="CHEBI:62500"/>
    </reaction>
    <physiologicalReaction direction="left-to-right" evidence="21">
        <dbReference type="Rhea" id="RHEA:44181"/>
    </physiologicalReaction>
</comment>
<feature type="signal peptide" evidence="23">
    <location>
        <begin position="1"/>
        <end position="16"/>
    </location>
</feature>
<organism evidence="27 28">
    <name type="scientific">Trichuris suis</name>
    <name type="common">pig whipworm</name>
    <dbReference type="NCBI Taxonomy" id="68888"/>
    <lineage>
        <taxon>Eukaryota</taxon>
        <taxon>Metazoa</taxon>
        <taxon>Ecdysozoa</taxon>
        <taxon>Nematoda</taxon>
        <taxon>Enoplea</taxon>
        <taxon>Dorylaimia</taxon>
        <taxon>Trichinellida</taxon>
        <taxon>Trichuridae</taxon>
        <taxon>Trichuris</taxon>
    </lineage>
</organism>
<evidence type="ECO:0000313" key="28">
    <source>
        <dbReference type="Proteomes" id="UP000030764"/>
    </source>
</evidence>
<evidence type="ECO:0000256" key="2">
    <source>
        <dbReference type="ARBA" id="ARBA00005198"/>
    </source>
</evidence>
<dbReference type="GO" id="GO:0005739">
    <property type="term" value="C:mitochondrion"/>
    <property type="evidence" value="ECO:0007669"/>
    <property type="project" value="TreeGrafter"/>
</dbReference>
<dbReference type="PANTHER" id="PTHR43884:SF1">
    <property type="entry name" value="SHORT_BRANCHED CHAIN SPECIFIC ACYL-COA DEHYDROGENASE, MITOCHONDRIAL"/>
    <property type="match status" value="1"/>
</dbReference>
<dbReference type="PROSITE" id="PS00073">
    <property type="entry name" value="ACYL_COA_DH_2"/>
    <property type="match status" value="1"/>
</dbReference>
<keyword evidence="5" id="KW-0285">Flavoprotein</keyword>
<keyword evidence="28" id="KW-1185">Reference proteome</keyword>
<dbReference type="Proteomes" id="UP000030764">
    <property type="component" value="Unassembled WGS sequence"/>
</dbReference>
<comment type="catalytic activity">
    <reaction evidence="20">
        <text>(2S)-2-methylbutanoyl-CoA + oxidized [electron-transfer flavoprotein] + H(+) = (2E)-2-methylbut-2-enoyl-CoA + reduced [electron-transfer flavoprotein]</text>
        <dbReference type="Rhea" id="RHEA:48256"/>
        <dbReference type="Rhea" id="RHEA-COMP:10685"/>
        <dbReference type="Rhea" id="RHEA-COMP:10686"/>
        <dbReference type="ChEBI" id="CHEBI:15378"/>
        <dbReference type="ChEBI" id="CHEBI:57337"/>
        <dbReference type="ChEBI" id="CHEBI:57692"/>
        <dbReference type="ChEBI" id="CHEBI:58307"/>
        <dbReference type="ChEBI" id="CHEBI:88166"/>
    </reaction>
    <physiologicalReaction direction="left-to-right" evidence="20">
        <dbReference type="Rhea" id="RHEA:48257"/>
    </physiologicalReaction>
</comment>
<evidence type="ECO:0000256" key="16">
    <source>
        <dbReference type="ARBA" id="ARBA00048307"/>
    </source>
</evidence>
<evidence type="ECO:0000256" key="3">
    <source>
        <dbReference type="ARBA" id="ARBA00009347"/>
    </source>
</evidence>
<evidence type="ECO:0000256" key="7">
    <source>
        <dbReference type="ARBA" id="ARBA00022832"/>
    </source>
</evidence>
<dbReference type="Pfam" id="PF02770">
    <property type="entry name" value="Acyl-CoA_dh_M"/>
    <property type="match status" value="2"/>
</dbReference>
<accession>A0A085M175</accession>
<dbReference type="SUPFAM" id="SSF47203">
    <property type="entry name" value="Acyl-CoA dehydrogenase C-terminal domain-like"/>
    <property type="match status" value="1"/>
</dbReference>
<comment type="catalytic activity">
    <reaction evidence="16">
        <text>valproyl-CoA + oxidized [electron-transfer flavoprotein] + H(+) = (2E)-2-propylpent-2-enoyl-CoA + reduced [electron-transfer flavoprotein]</text>
        <dbReference type="Rhea" id="RHEA:65344"/>
        <dbReference type="Rhea" id="RHEA-COMP:10685"/>
        <dbReference type="Rhea" id="RHEA-COMP:10686"/>
        <dbReference type="ChEBI" id="CHEBI:15378"/>
        <dbReference type="ChEBI" id="CHEBI:57692"/>
        <dbReference type="ChEBI" id="CHEBI:58307"/>
        <dbReference type="ChEBI" id="CHEBI:156457"/>
        <dbReference type="ChEBI" id="CHEBI:156458"/>
    </reaction>
    <physiologicalReaction direction="left-to-right" evidence="16">
        <dbReference type="Rhea" id="RHEA:65345"/>
    </physiologicalReaction>
</comment>
<dbReference type="InterPro" id="IPR046373">
    <property type="entry name" value="Acyl-CoA_Oxase/DH_mid-dom_sf"/>
</dbReference>
<dbReference type="InterPro" id="IPR009075">
    <property type="entry name" value="AcylCo_DH/oxidase_C"/>
</dbReference>
<reference evidence="27 28" key="1">
    <citation type="journal article" date="2014" name="Nat. Genet.">
        <title>Genome and transcriptome of the porcine whipworm Trichuris suis.</title>
        <authorList>
            <person name="Jex A.R."/>
            <person name="Nejsum P."/>
            <person name="Schwarz E.M."/>
            <person name="Hu L."/>
            <person name="Young N.D."/>
            <person name="Hall R.S."/>
            <person name="Korhonen P.K."/>
            <person name="Liao S."/>
            <person name="Thamsborg S."/>
            <person name="Xia J."/>
            <person name="Xu P."/>
            <person name="Wang S."/>
            <person name="Scheerlinck J.P."/>
            <person name="Hofmann A."/>
            <person name="Sternberg P.W."/>
            <person name="Wang J."/>
            <person name="Gasser R.B."/>
        </authorList>
    </citation>
    <scope>NUCLEOTIDE SEQUENCE [LARGE SCALE GENOMIC DNA]</scope>
    <source>
        <strain evidence="27">DCEP-RM93M</strain>
    </source>
</reference>
<feature type="domain" description="Acyl-CoA dehydrogenase/oxidase N-terminal" evidence="26">
    <location>
        <begin position="96"/>
        <end position="205"/>
    </location>
</feature>
<dbReference type="AlphaFoldDB" id="A0A085M175"/>
<evidence type="ECO:0000259" key="26">
    <source>
        <dbReference type="Pfam" id="PF02771"/>
    </source>
</evidence>
<comment type="catalytic activity">
    <reaction evidence="19">
        <text>hexanoyl-CoA + oxidized [electron-transfer flavoprotein] + H(+) = (2E)-hexenoyl-CoA + reduced [electron-transfer flavoprotein]</text>
        <dbReference type="Rhea" id="RHEA:43464"/>
        <dbReference type="Rhea" id="RHEA-COMP:10685"/>
        <dbReference type="Rhea" id="RHEA-COMP:10686"/>
        <dbReference type="ChEBI" id="CHEBI:15378"/>
        <dbReference type="ChEBI" id="CHEBI:57692"/>
        <dbReference type="ChEBI" id="CHEBI:58307"/>
        <dbReference type="ChEBI" id="CHEBI:62077"/>
        <dbReference type="ChEBI" id="CHEBI:62620"/>
    </reaction>
    <physiologicalReaction direction="left-to-right" evidence="19">
        <dbReference type="Rhea" id="RHEA:43465"/>
    </physiologicalReaction>
</comment>
<protein>
    <recommendedName>
        <fullName evidence="12">Short/branched chain specific acyl-CoA dehydrogenase, mitochondrial</fullName>
        <ecNumber evidence="11">1.3.8.5</ecNumber>
    </recommendedName>
    <alternativeName>
        <fullName evidence="14">2-methyl branched chain acyl-CoA dehydrogenase</fullName>
    </alternativeName>
    <alternativeName>
        <fullName evidence="13">2-methylbutyryl-coenzyme A dehydrogenase</fullName>
    </alternativeName>
</protein>
<evidence type="ECO:0000259" key="25">
    <source>
        <dbReference type="Pfam" id="PF02770"/>
    </source>
</evidence>
<evidence type="ECO:0000256" key="22">
    <source>
        <dbReference type="SAM" id="MobiDB-lite"/>
    </source>
</evidence>
<evidence type="ECO:0000256" key="17">
    <source>
        <dbReference type="ARBA" id="ARBA00048592"/>
    </source>
</evidence>
<evidence type="ECO:0000256" key="15">
    <source>
        <dbReference type="ARBA" id="ARBA00048235"/>
    </source>
</evidence>
<dbReference type="PANTHER" id="PTHR43884">
    <property type="entry name" value="ACYL-COA DEHYDROGENASE"/>
    <property type="match status" value="1"/>
</dbReference>
<evidence type="ECO:0000259" key="24">
    <source>
        <dbReference type="Pfam" id="PF00441"/>
    </source>
</evidence>
<feature type="chain" id="PRO_5001794917" description="Short/branched chain specific acyl-CoA dehydrogenase, mitochondrial" evidence="23">
    <location>
        <begin position="17"/>
        <end position="866"/>
    </location>
</feature>
<keyword evidence="8" id="KW-0560">Oxidoreductase</keyword>
<dbReference type="InterPro" id="IPR013786">
    <property type="entry name" value="AcylCoA_DH/ox_N"/>
</dbReference>
<dbReference type="InterPro" id="IPR006089">
    <property type="entry name" value="Acyl-CoA_DH_CS"/>
</dbReference>
<keyword evidence="23" id="KW-0732">Signal</keyword>
<name>A0A085M175_9BILA</name>
<evidence type="ECO:0000256" key="11">
    <source>
        <dbReference type="ARBA" id="ARBA00039036"/>
    </source>
</evidence>
<comment type="pathway">
    <text evidence="10">Amino-acid degradation; L-isoleucine degradation.</text>
</comment>
<dbReference type="GO" id="GO:0003853">
    <property type="term" value="F:short-chain 2-methyl fatty acyl-CoA dehydrogenase activity"/>
    <property type="evidence" value="ECO:0007669"/>
    <property type="project" value="UniProtKB-EC"/>
</dbReference>
<comment type="similarity">
    <text evidence="3">Belongs to the acyl-CoA dehydrogenase family.</text>
</comment>
<comment type="subunit">
    <text evidence="4">Homotetramer.</text>
</comment>
<evidence type="ECO:0000256" key="12">
    <source>
        <dbReference type="ARBA" id="ARBA00039850"/>
    </source>
</evidence>
<evidence type="ECO:0000256" key="4">
    <source>
        <dbReference type="ARBA" id="ARBA00011881"/>
    </source>
</evidence>
<feature type="domain" description="Acyl-CoA oxidase/dehydrogenase middle" evidence="25">
    <location>
        <begin position="610"/>
        <end position="705"/>
    </location>
</feature>
<comment type="catalytic activity">
    <reaction evidence="15">
        <text>2-methylbutanoyl-CoA + oxidized [electron-transfer flavoprotein] + H(+) = (2E)-2-methylbut-2-enoyl-CoA + reduced [electron-transfer flavoprotein]</text>
        <dbReference type="Rhea" id="RHEA:43780"/>
        <dbReference type="Rhea" id="RHEA-COMP:10685"/>
        <dbReference type="Rhea" id="RHEA-COMP:10686"/>
        <dbReference type="ChEBI" id="CHEBI:15378"/>
        <dbReference type="ChEBI" id="CHEBI:57336"/>
        <dbReference type="ChEBI" id="CHEBI:57337"/>
        <dbReference type="ChEBI" id="CHEBI:57692"/>
        <dbReference type="ChEBI" id="CHEBI:58307"/>
        <dbReference type="EC" id="1.3.8.5"/>
    </reaction>
    <physiologicalReaction direction="left-to-right" evidence="15">
        <dbReference type="Rhea" id="RHEA:43781"/>
    </physiologicalReaction>
</comment>
<dbReference type="PROSITE" id="PS00072">
    <property type="entry name" value="ACYL_COA_DH_1"/>
    <property type="match status" value="2"/>
</dbReference>
<feature type="domain" description="Acyl-CoA dehydrogenase/oxidase N-terminal" evidence="26">
    <location>
        <begin position="496"/>
        <end position="605"/>
    </location>
</feature>
<evidence type="ECO:0000256" key="23">
    <source>
        <dbReference type="SAM" id="SignalP"/>
    </source>
</evidence>
<dbReference type="FunFam" id="2.40.110.10:FF:000001">
    <property type="entry name" value="Acyl-CoA dehydrogenase, mitochondrial"/>
    <property type="match status" value="2"/>
</dbReference>
<dbReference type="FunFam" id="1.10.540.10:FF:000012">
    <property type="entry name" value="Acyl-CoA dehydrogenase short/branched chain"/>
    <property type="match status" value="2"/>
</dbReference>
<dbReference type="InterPro" id="IPR009100">
    <property type="entry name" value="AcylCoA_DH/oxidase_NM_dom_sf"/>
</dbReference>
<feature type="domain" description="Acyl-CoA dehydrogenase/oxidase C-terminal" evidence="24">
    <location>
        <begin position="717"/>
        <end position="859"/>
    </location>
</feature>